<accession>A0A183FT92</accession>
<dbReference type="EMBL" id="UZAH01027041">
    <property type="protein sequence ID" value="VDO88010.1"/>
    <property type="molecule type" value="Genomic_DNA"/>
</dbReference>
<dbReference type="OrthoDB" id="5806541at2759"/>
<feature type="region of interest" description="Disordered" evidence="1">
    <location>
        <begin position="61"/>
        <end position="86"/>
    </location>
</feature>
<evidence type="ECO:0000313" key="2">
    <source>
        <dbReference type="EMBL" id="VDO88010.1"/>
    </source>
</evidence>
<organism evidence="3 4">
    <name type="scientific">Heligmosomoides polygyrus</name>
    <name type="common">Parasitic roundworm</name>
    <dbReference type="NCBI Taxonomy" id="6339"/>
    <lineage>
        <taxon>Eukaryota</taxon>
        <taxon>Metazoa</taxon>
        <taxon>Ecdysozoa</taxon>
        <taxon>Nematoda</taxon>
        <taxon>Chromadorea</taxon>
        <taxon>Rhabditida</taxon>
        <taxon>Rhabditina</taxon>
        <taxon>Rhabditomorpha</taxon>
        <taxon>Strongyloidea</taxon>
        <taxon>Heligmosomidae</taxon>
        <taxon>Heligmosomoides</taxon>
    </lineage>
</organism>
<dbReference type="Proteomes" id="UP000050761">
    <property type="component" value="Unassembled WGS sequence"/>
</dbReference>
<keyword evidence="3" id="KW-1185">Reference proteome</keyword>
<sequence length="86" mass="9568">MLTLGQQPYQGLANEEASWIYNHPSADYPSDSEPNYVREGNGLHILNADEPVDDVDYRLTNRAGGTKPRWGEGLSLDTDCEAEDEV</sequence>
<name>A0A183FT92_HELPZ</name>
<evidence type="ECO:0000256" key="1">
    <source>
        <dbReference type="SAM" id="MobiDB-lite"/>
    </source>
</evidence>
<evidence type="ECO:0000313" key="3">
    <source>
        <dbReference type="Proteomes" id="UP000050761"/>
    </source>
</evidence>
<proteinExistence type="predicted"/>
<reference evidence="4" key="2">
    <citation type="submission" date="2019-09" db="UniProtKB">
        <authorList>
            <consortium name="WormBaseParasite"/>
        </authorList>
    </citation>
    <scope>IDENTIFICATION</scope>
</reference>
<reference evidence="2 3" key="1">
    <citation type="submission" date="2018-11" db="EMBL/GenBank/DDBJ databases">
        <authorList>
            <consortium name="Pathogen Informatics"/>
        </authorList>
    </citation>
    <scope>NUCLEOTIDE SEQUENCE [LARGE SCALE GENOMIC DNA]</scope>
</reference>
<evidence type="ECO:0000313" key="4">
    <source>
        <dbReference type="WBParaSite" id="HPBE_0001126101-mRNA-1"/>
    </source>
</evidence>
<accession>A0A3P7YJ21</accession>
<dbReference type="AlphaFoldDB" id="A0A183FT92"/>
<gene>
    <name evidence="2" type="ORF">HPBE_LOCUS11262</name>
</gene>
<protein>
    <submittedName>
        <fullName evidence="4">DUF2795 domain-containing protein</fullName>
    </submittedName>
</protein>
<dbReference type="WBParaSite" id="HPBE_0001126101-mRNA-1">
    <property type="protein sequence ID" value="HPBE_0001126101-mRNA-1"/>
    <property type="gene ID" value="HPBE_0001126101"/>
</dbReference>